<dbReference type="Gene3D" id="3.40.50.1010">
    <property type="entry name" value="5'-nuclease"/>
    <property type="match status" value="1"/>
</dbReference>
<dbReference type="InterPro" id="IPR006085">
    <property type="entry name" value="XPG_DNA_repair_N"/>
</dbReference>
<reference evidence="4" key="1">
    <citation type="submission" date="2016-04" db="EMBL/GenBank/DDBJ databases">
        <authorList>
            <person name="Nguyen H.D."/>
            <person name="Samba Siva P."/>
            <person name="Cullis J."/>
            <person name="Levesque C.A."/>
            <person name="Hambleton S."/>
        </authorList>
    </citation>
    <scope>NUCLEOTIDE SEQUENCE</scope>
    <source>
        <strain evidence="4">DAOMC 236422</strain>
    </source>
</reference>
<reference evidence="4" key="2">
    <citation type="journal article" date="2019" name="IMA Fungus">
        <title>Genome sequencing and comparison of five Tilletia species to identify candidate genes for the detection of regulated species infecting wheat.</title>
        <authorList>
            <person name="Nguyen H.D.T."/>
            <person name="Sultana T."/>
            <person name="Kesanakurti P."/>
            <person name="Hambleton S."/>
        </authorList>
    </citation>
    <scope>NUCLEOTIDE SEQUENCE</scope>
    <source>
        <strain evidence="4">DAOMC 236422</strain>
    </source>
</reference>
<feature type="compositionally biased region" description="Acidic residues" evidence="2">
    <location>
        <begin position="743"/>
        <end position="761"/>
    </location>
</feature>
<evidence type="ECO:0000313" key="4">
    <source>
        <dbReference type="EMBL" id="KAE8270606.1"/>
    </source>
</evidence>
<organism evidence="4 5">
    <name type="scientific">Tilletia walkeri</name>
    <dbReference type="NCBI Taxonomy" id="117179"/>
    <lineage>
        <taxon>Eukaryota</taxon>
        <taxon>Fungi</taxon>
        <taxon>Dikarya</taxon>
        <taxon>Basidiomycota</taxon>
        <taxon>Ustilaginomycotina</taxon>
        <taxon>Exobasidiomycetes</taxon>
        <taxon>Tilletiales</taxon>
        <taxon>Tilletiaceae</taxon>
        <taxon>Tilletia</taxon>
    </lineage>
</organism>
<dbReference type="PANTHER" id="PTHR15665">
    <property type="entry name" value="ASTEROID PROTEIN"/>
    <property type="match status" value="1"/>
</dbReference>
<sequence length="1122" mass="120767">MGVRGLTSFCASIAPHISDKITLTTSNDDLKDGTTPFVVDAYAFLFSFFYARFGDSLHGGEYAFFTQATIDCITAWKSVGLKPIFVFDGQTPISKLETVSTRLSQKAAHLSLYMRSSPDSRSSIRWQTSCSFTPPLLINALLDAVHSQEGCEVVMAPEEADPIIVALAGKLGGYAVSKDSDMFIFNPPGTGYKGYVPIDTIAYLCRPPPSSSESDSTAAPMESAAEDGAREEDDGFTAVVGRKGRRGRTAAPTAPATSTSTSNTNSSEPIILTHPPSASTATHLHSITFSAYLPSKLASHLDIPLPLLPMLGAILGNDYSHTSHYRILFPREGGFESAAGSSRTSNTIHKVQLCVRSLKEEWSLTRRMDGSPGSTSTSRAPSVPGSPNPWRKLPSQQQQQSQNPSSPARLGSGRGTPPTSPTRTPNSNNLESSFVSIRSIGSAGYTTASGFSTPRARGRGGGGSEWGGETESGHLDDDDVASLVSEAPLDPVRSLIISVVRRIVLGITGDSSSTATAAPTALPAGRNRRAGGRKVVEGEGTADWNEVVDAILEGTRSYALQMQLVPDDLGTPDLSRFTSHLTSAGEEQGTTMLLDDETDLGRNHDRLEVMRRYAEAFKGLRFGGGLPEMMAARLYVTRFVIEDPDMRTIAVGAPREIRRWIYAILFGAYGLEWARNSLEEEEDEDDDDKEDEDEDGVGGSNGIKPVRGGLTSSWIIPNTKETDEEDPDELILVQTPPSVSSFADDDDDDDDDEDEEDDGLEGDATSTNGNPRLQEGLSLREKARQNLAQEQVSKPPPVVQEMVRRGERAVLEPVPIRSFADLVAERNDDTGHFYEEISGLMASPTEQLVLNPKRASALFYILRATTAASTLSSELRLLALSLRYLVLSEAERWGVSAPKYNWRRKEIEAAVYAGCVGVRLWRARGRRGGSELSAMGAKMQWAYQSEYSRSYAAGGEDGQSATVTVSAPSVRAVHLSSSIQATLEAVCMLSQVLLLDGEGGSPPPPHAMHEGPLFHAYLSLYDPSSASSALWSDAELEGMKRDVLGVVLDGVDEGVLGKDLEEERREKRRKAKAVAEAEAEAVEVARKKEDGRKKGGKVKQKEGGGGGGGKGIVNPYAALSVE</sequence>
<accession>A0A8X7NEP9</accession>
<keyword evidence="5" id="KW-1185">Reference proteome</keyword>
<feature type="region of interest" description="Disordered" evidence="2">
    <location>
        <begin position="445"/>
        <end position="475"/>
    </location>
</feature>
<dbReference type="Pfam" id="PF00752">
    <property type="entry name" value="XPG_N"/>
    <property type="match status" value="1"/>
</dbReference>
<feature type="compositionally biased region" description="Low complexity" evidence="2">
    <location>
        <begin position="415"/>
        <end position="429"/>
    </location>
</feature>
<dbReference type="PANTHER" id="PTHR15665:SF1">
    <property type="entry name" value="PROTEIN ASTEROID HOMOLOG 1"/>
    <property type="match status" value="1"/>
</dbReference>
<feature type="compositionally biased region" description="Low complexity" evidence="2">
    <location>
        <begin position="394"/>
        <end position="407"/>
    </location>
</feature>
<feature type="region of interest" description="Disordered" evidence="2">
    <location>
        <begin position="206"/>
        <end position="269"/>
    </location>
</feature>
<feature type="compositionally biased region" description="Low complexity" evidence="2">
    <location>
        <begin position="249"/>
        <end position="267"/>
    </location>
</feature>
<name>A0A8X7NEP9_9BASI</name>
<dbReference type="SUPFAM" id="SSF88723">
    <property type="entry name" value="PIN domain-like"/>
    <property type="match status" value="1"/>
</dbReference>
<dbReference type="Proteomes" id="UP000078113">
    <property type="component" value="Unassembled WGS sequence"/>
</dbReference>
<feature type="compositionally biased region" description="Basic and acidic residues" evidence="2">
    <location>
        <begin position="1083"/>
        <end position="1093"/>
    </location>
</feature>
<gene>
    <name evidence="4" type="ORF">A4X09_0g1717</name>
</gene>
<dbReference type="InterPro" id="IPR026832">
    <property type="entry name" value="Asteroid"/>
</dbReference>
<evidence type="ECO:0000256" key="2">
    <source>
        <dbReference type="SAM" id="MobiDB-lite"/>
    </source>
</evidence>
<evidence type="ECO:0000259" key="3">
    <source>
        <dbReference type="Pfam" id="PF00752"/>
    </source>
</evidence>
<evidence type="ECO:0000256" key="1">
    <source>
        <dbReference type="ARBA" id="ARBA00007398"/>
    </source>
</evidence>
<dbReference type="GO" id="GO:0016788">
    <property type="term" value="F:hydrolase activity, acting on ester bonds"/>
    <property type="evidence" value="ECO:0007669"/>
    <property type="project" value="InterPro"/>
</dbReference>
<protein>
    <recommendedName>
        <fullName evidence="3">XPG N-terminal domain-containing protein</fullName>
    </recommendedName>
</protein>
<dbReference type="EMBL" id="LWDG02000043">
    <property type="protein sequence ID" value="KAE8270606.1"/>
    <property type="molecule type" value="Genomic_DNA"/>
</dbReference>
<feature type="region of interest" description="Disordered" evidence="2">
    <location>
        <begin position="678"/>
        <end position="773"/>
    </location>
</feature>
<evidence type="ECO:0000313" key="5">
    <source>
        <dbReference type="Proteomes" id="UP000078113"/>
    </source>
</evidence>
<feature type="region of interest" description="Disordered" evidence="2">
    <location>
        <begin position="364"/>
        <end position="430"/>
    </location>
</feature>
<dbReference type="GO" id="GO:0004518">
    <property type="term" value="F:nuclease activity"/>
    <property type="evidence" value="ECO:0007669"/>
    <property type="project" value="InterPro"/>
</dbReference>
<dbReference type="InterPro" id="IPR029060">
    <property type="entry name" value="PIN-like_dom_sf"/>
</dbReference>
<feature type="region of interest" description="Disordered" evidence="2">
    <location>
        <begin position="511"/>
        <end position="531"/>
    </location>
</feature>
<comment type="caution">
    <text evidence="4">The sequence shown here is derived from an EMBL/GenBank/DDBJ whole genome shotgun (WGS) entry which is preliminary data.</text>
</comment>
<proteinExistence type="inferred from homology"/>
<dbReference type="InterPro" id="IPR019974">
    <property type="entry name" value="XPG_CS"/>
</dbReference>
<feature type="compositionally biased region" description="Low complexity" evidence="2">
    <location>
        <begin position="511"/>
        <end position="524"/>
    </location>
</feature>
<feature type="domain" description="XPG N-terminal" evidence="3">
    <location>
        <begin position="1"/>
        <end position="106"/>
    </location>
</feature>
<comment type="similarity">
    <text evidence="1">Belongs to the asteroid family.</text>
</comment>
<feature type="region of interest" description="Disordered" evidence="2">
    <location>
        <begin position="1072"/>
        <end position="1122"/>
    </location>
</feature>
<dbReference type="AlphaFoldDB" id="A0A8X7NEP9"/>
<feature type="compositionally biased region" description="Acidic residues" evidence="2">
    <location>
        <begin position="679"/>
        <end position="696"/>
    </location>
</feature>
<dbReference type="PROSITE" id="PS00841">
    <property type="entry name" value="XPG_1"/>
    <property type="match status" value="1"/>
</dbReference>